<sequence>MDAPDPAGHDDIARLKARVRALLTDAGFINSRTSEDDPYSVRLRSDADLGLVVMWDPTDAEGMSGRYPGIRAAVHLAVMSVLTNAGYRAVFEPETAMVYIATGPPPVDGVLAEDRPGGSRGR</sequence>
<proteinExistence type="predicted"/>
<comment type="caution">
    <text evidence="1">The sequence shown here is derived from an EMBL/GenBank/DDBJ whole genome shotgun (WGS) entry which is preliminary data.</text>
</comment>
<dbReference type="Proteomes" id="UP000634476">
    <property type="component" value="Unassembled WGS sequence"/>
</dbReference>
<name>A0A8J3SZ14_9ACTN</name>
<keyword evidence="2" id="KW-1185">Reference proteome</keyword>
<organism evidence="1 2">
    <name type="scientific">Planobispora takensis</name>
    <dbReference type="NCBI Taxonomy" id="1367882"/>
    <lineage>
        <taxon>Bacteria</taxon>
        <taxon>Bacillati</taxon>
        <taxon>Actinomycetota</taxon>
        <taxon>Actinomycetes</taxon>
        <taxon>Streptosporangiales</taxon>
        <taxon>Streptosporangiaceae</taxon>
        <taxon>Planobispora</taxon>
    </lineage>
</organism>
<accession>A0A8J3SZ14</accession>
<protein>
    <submittedName>
        <fullName evidence="1">Uncharacterized protein</fullName>
    </submittedName>
</protein>
<dbReference type="AlphaFoldDB" id="A0A8J3SZ14"/>
<reference evidence="1" key="1">
    <citation type="submission" date="2021-01" db="EMBL/GenBank/DDBJ databases">
        <title>Whole genome shotgun sequence of Planobispora takensis NBRC 109077.</title>
        <authorList>
            <person name="Komaki H."/>
            <person name="Tamura T."/>
        </authorList>
    </citation>
    <scope>NUCLEOTIDE SEQUENCE</scope>
    <source>
        <strain evidence="1">NBRC 109077</strain>
    </source>
</reference>
<dbReference type="EMBL" id="BOOK01000036">
    <property type="protein sequence ID" value="GII03077.1"/>
    <property type="molecule type" value="Genomic_DNA"/>
</dbReference>
<dbReference type="RefSeq" id="WP_203877376.1">
    <property type="nucleotide sequence ID" value="NZ_BOOK01000036.1"/>
</dbReference>
<gene>
    <name evidence="1" type="ORF">Pta02_50850</name>
</gene>
<evidence type="ECO:0000313" key="2">
    <source>
        <dbReference type="Proteomes" id="UP000634476"/>
    </source>
</evidence>
<evidence type="ECO:0000313" key="1">
    <source>
        <dbReference type="EMBL" id="GII03077.1"/>
    </source>
</evidence>